<feature type="compositionally biased region" description="Polar residues" evidence="1">
    <location>
        <begin position="59"/>
        <end position="74"/>
    </location>
</feature>
<dbReference type="EMBL" id="JH712626">
    <property type="protein sequence ID" value="EFO17731.1"/>
    <property type="molecule type" value="Genomic_DNA"/>
</dbReference>
<evidence type="ECO:0000256" key="1">
    <source>
        <dbReference type="SAM" id="MobiDB-lite"/>
    </source>
</evidence>
<dbReference type="GeneID" id="9948213"/>
<evidence type="ECO:0000313" key="4">
    <source>
        <dbReference type="WBParaSite" id="EN70_9106"/>
    </source>
</evidence>
<reference evidence="4" key="2">
    <citation type="submission" date="2016-11" db="UniProtKB">
        <authorList>
            <consortium name="WormBaseParasite"/>
        </authorList>
    </citation>
    <scope>IDENTIFICATION</scope>
</reference>
<evidence type="ECO:0000313" key="3">
    <source>
        <dbReference type="Proteomes" id="UP000095285"/>
    </source>
</evidence>
<dbReference type="CTD" id="9948213"/>
<keyword evidence="3" id="KW-1185">Reference proteome</keyword>
<sequence length="236" mass="27068">MNFYLVSLKKRPLSLKKKQKLLRKYDEPEVENKGDEKSMDSSSDKETNKQISADVAKPQLTTTIGGTKMTQETEGNIIINEDESIRKRERDLMKANSNEDPKCKIEKNEKAAAQEEPLPEIKEGTMEVADDDDPRYKTLYIFMDKDLDVFGPDKWKPGQPEIGTRKNISDEEFSVKIEKLKARYGAIAKTEQGDAINWDVFLKKAKDVEEDGNVLKFTIPAEIAPKVKKRKKRKKK</sequence>
<reference evidence="2 3" key="1">
    <citation type="submission" date="2012-04" db="EMBL/GenBank/DDBJ databases">
        <title>The Genome Sequence of Loa loa.</title>
        <authorList>
            <consortium name="The Broad Institute Genome Sequencing Platform"/>
            <consortium name="Broad Institute Genome Sequencing Center for Infectious Disease"/>
            <person name="Nutman T.B."/>
            <person name="Fink D.L."/>
            <person name="Russ C."/>
            <person name="Young S."/>
            <person name="Zeng Q."/>
            <person name="Gargeya S."/>
            <person name="Alvarado L."/>
            <person name="Berlin A."/>
            <person name="Chapman S.B."/>
            <person name="Chen Z."/>
            <person name="Freedman E."/>
            <person name="Gellesch M."/>
            <person name="Goldberg J."/>
            <person name="Griggs A."/>
            <person name="Gujja S."/>
            <person name="Heilman E.R."/>
            <person name="Heiman D."/>
            <person name="Howarth C."/>
            <person name="Mehta T."/>
            <person name="Neiman D."/>
            <person name="Pearson M."/>
            <person name="Roberts A."/>
            <person name="Saif S."/>
            <person name="Shea T."/>
            <person name="Shenoy N."/>
            <person name="Sisk P."/>
            <person name="Stolte C."/>
            <person name="Sykes S."/>
            <person name="White J."/>
            <person name="Yandava C."/>
            <person name="Haas B."/>
            <person name="Henn M.R."/>
            <person name="Nusbaum C."/>
            <person name="Birren B."/>
        </authorList>
    </citation>
    <scope>NUCLEOTIDE SEQUENCE [LARGE SCALE GENOMIC DNA]</scope>
</reference>
<evidence type="ECO:0000313" key="2">
    <source>
        <dbReference type="EMBL" id="EFO17731.1"/>
    </source>
</evidence>
<proteinExistence type="predicted"/>
<organism evidence="3 4">
    <name type="scientific">Loa loa</name>
    <name type="common">Eye worm</name>
    <name type="synonym">Filaria loa</name>
    <dbReference type="NCBI Taxonomy" id="7209"/>
    <lineage>
        <taxon>Eukaryota</taxon>
        <taxon>Metazoa</taxon>
        <taxon>Ecdysozoa</taxon>
        <taxon>Nematoda</taxon>
        <taxon>Chromadorea</taxon>
        <taxon>Rhabditida</taxon>
        <taxon>Spirurina</taxon>
        <taxon>Spiruromorpha</taxon>
        <taxon>Filarioidea</taxon>
        <taxon>Onchocercidae</taxon>
        <taxon>Loa</taxon>
    </lineage>
</organism>
<dbReference type="RefSeq" id="XP_003146339.1">
    <property type="nucleotide sequence ID" value="XM_003146291.1"/>
</dbReference>
<accession>A0A1I7W323</accession>
<feature type="compositionally biased region" description="Basic and acidic residues" evidence="1">
    <location>
        <begin position="83"/>
        <end position="115"/>
    </location>
</feature>
<dbReference type="OrthoDB" id="5865812at2759"/>
<dbReference type="WBParaSite" id="EN70_9106">
    <property type="protein sequence ID" value="EN70_9106"/>
    <property type="gene ID" value="EN70_9106"/>
</dbReference>
<dbReference type="InParanoid" id="A0A1I7W323"/>
<protein>
    <submittedName>
        <fullName evidence="2 4">Uncharacterized protein</fullName>
    </submittedName>
</protein>
<gene>
    <name evidence="2 4" type="ORF">LOAG_10767</name>
</gene>
<accession>A0A1S0TP66</accession>
<dbReference type="Proteomes" id="UP000095285">
    <property type="component" value="Unassembled WGS sequence"/>
</dbReference>
<name>A0A1I7W323_LOALO</name>
<dbReference type="KEGG" id="loa:LOAG_10767"/>
<feature type="compositionally biased region" description="Basic and acidic residues" evidence="1">
    <location>
        <begin position="23"/>
        <end position="48"/>
    </location>
</feature>
<feature type="region of interest" description="Disordered" evidence="1">
    <location>
        <begin position="17"/>
        <end position="115"/>
    </location>
</feature>
<dbReference type="OMA" id="EENEINW"/>
<dbReference type="AlphaFoldDB" id="A0A1I7W323"/>